<dbReference type="PANTHER" id="PTHR12855:SF10">
    <property type="entry name" value="DNA METHYLTRANSFERASE 1-ASSOCIATED PROTEIN 1"/>
    <property type="match status" value="1"/>
</dbReference>
<feature type="compositionally biased region" description="Low complexity" evidence="9">
    <location>
        <begin position="537"/>
        <end position="546"/>
    </location>
</feature>
<evidence type="ECO:0000256" key="7">
    <source>
        <dbReference type="ARBA" id="ARBA00023242"/>
    </source>
</evidence>
<dbReference type="PANTHER" id="PTHR12855">
    <property type="entry name" value="DNA METHYLTRANSFERASE 1-ASSOCIATED PROTEIN 1 FAMILY MEMBER"/>
    <property type="match status" value="1"/>
</dbReference>
<evidence type="ECO:0000256" key="9">
    <source>
        <dbReference type="SAM" id="MobiDB-lite"/>
    </source>
</evidence>
<proteinExistence type="inferred from homology"/>
<sequence>MSDILDVMNIKSFPQRQKKKKEPSQSQQNLVEARQIYTPEEYASDNQKRKLSAMNRELYNLIGTNVPPLAVDTASVTNAGGTKKFKAKLVTLKKDQPWRKLGFKNSARDDDLILYHWAKTNLDKNVAEPKKEEEEEEEEEEESSKIEIDPNEYRFTKYNTRLEIPSFSRKEYDEAFRLYQDSQKKLMEIKLAQDKSKEEKEKERDYERETEKGEDKRKDKGKEKEKEKKQETQNEKEKEEEKEKKPETQNEKEKEEDIKETSTINESVETVTKNNDNEEKQIVDSVENNGEVTAEKVVKEEADTKANTETQTEIEESKESSEFSDPKEREWTYEETKKLFDLCSLYDMRWAVIYDRFQDDYPDRSLEDLKAQMYNISANLLEKRGDINDRALIKSLRSFDKERELLRKHYLTRLIHRAPTEIAEEESLVIEARKFELAAKKMLYERGQLLQLLDSPQSSASVQQYLTSQGLTQLYNSLMSSEKSKKRKAEIPVAPLLGPNAIPHTQHISMSNAAAAATAAIHPTSSFSAAATASAGMSLSNSTNSSNKRRNAGTNVSGRSSTPLSQGQKGVSKLSEIQQLLHKTLSEEDLQVYGIEIHQDRIQPGVYVRSQKIASFKPSVQAKVHEILGQLGMSVKPTIPTGPVAKKFDELLHKISHLVDLKKQSDKITTEIELVKRQKGLL</sequence>
<accession>A0A099P3C1</accession>
<dbReference type="InterPro" id="IPR001005">
    <property type="entry name" value="SANT/Myb"/>
</dbReference>
<evidence type="ECO:0000313" key="11">
    <source>
        <dbReference type="EMBL" id="KGK39513.1"/>
    </source>
</evidence>
<feature type="domain" description="Myb-like" evidence="10">
    <location>
        <begin position="327"/>
        <end position="379"/>
    </location>
</feature>
<evidence type="ECO:0000256" key="4">
    <source>
        <dbReference type="ARBA" id="ARBA00022853"/>
    </source>
</evidence>
<keyword evidence="6" id="KW-0804">Transcription</keyword>
<dbReference type="GO" id="GO:0000122">
    <property type="term" value="P:negative regulation of transcription by RNA polymerase II"/>
    <property type="evidence" value="ECO:0007669"/>
    <property type="project" value="TreeGrafter"/>
</dbReference>
<dbReference type="HOGENOM" id="CLU_018539_4_0_1"/>
<dbReference type="GO" id="GO:0003714">
    <property type="term" value="F:transcription corepressor activity"/>
    <property type="evidence" value="ECO:0007669"/>
    <property type="project" value="TreeGrafter"/>
</dbReference>
<comment type="subcellular location">
    <subcellularLocation>
        <location evidence="1">Nucleus</location>
    </subcellularLocation>
</comment>
<dbReference type="Pfam" id="PF16282">
    <property type="entry name" value="SANT_DAMP1_like"/>
    <property type="match status" value="1"/>
</dbReference>
<evidence type="ECO:0000256" key="6">
    <source>
        <dbReference type="ARBA" id="ARBA00023163"/>
    </source>
</evidence>
<feature type="compositionally biased region" description="Basic and acidic residues" evidence="9">
    <location>
        <begin position="315"/>
        <end position="327"/>
    </location>
</feature>
<feature type="compositionally biased region" description="Acidic residues" evidence="9">
    <location>
        <begin position="133"/>
        <end position="142"/>
    </location>
</feature>
<dbReference type="AlphaFoldDB" id="A0A099P3C1"/>
<dbReference type="SMART" id="SM00717">
    <property type="entry name" value="SANT"/>
    <property type="match status" value="1"/>
</dbReference>
<feature type="compositionally biased region" description="Basic and acidic residues" evidence="9">
    <location>
        <begin position="190"/>
        <end position="260"/>
    </location>
</feature>
<evidence type="ECO:0000256" key="5">
    <source>
        <dbReference type="ARBA" id="ARBA00023015"/>
    </source>
</evidence>
<feature type="compositionally biased region" description="Polar residues" evidence="9">
    <location>
        <begin position="261"/>
        <end position="274"/>
    </location>
</feature>
<feature type="region of interest" description="Disordered" evidence="9">
    <location>
        <begin position="124"/>
        <end position="150"/>
    </location>
</feature>
<comment type="function">
    <text evidence="8">Component of the SWR1 complex which mediates the ATP-dependent exchange of histone H2A for the H2A variant HZT1 leading to transcriptional regulation of selected genes by chromatin remodeling. Component of the NuA4 histone acetyltransferase complex which is involved in transcriptional activation of selected genes principally by acetylation of nucleosomal histone H4 and H2A. The NuA4 complex is also involved in DNA repair.</text>
</comment>
<dbReference type="InterPro" id="IPR032563">
    <property type="entry name" value="DAMP1_SANT-like"/>
</dbReference>
<dbReference type="GO" id="GO:0006281">
    <property type="term" value="P:DNA repair"/>
    <property type="evidence" value="ECO:0007669"/>
    <property type="project" value="InterPro"/>
</dbReference>
<organism evidence="11 12">
    <name type="scientific">Pichia kudriavzevii</name>
    <name type="common">Yeast</name>
    <name type="synonym">Issatchenkia orientalis</name>
    <dbReference type="NCBI Taxonomy" id="4909"/>
    <lineage>
        <taxon>Eukaryota</taxon>
        <taxon>Fungi</taxon>
        <taxon>Dikarya</taxon>
        <taxon>Ascomycota</taxon>
        <taxon>Saccharomycotina</taxon>
        <taxon>Pichiomycetes</taxon>
        <taxon>Pichiales</taxon>
        <taxon>Pichiaceae</taxon>
        <taxon>Pichia</taxon>
    </lineage>
</organism>
<feature type="compositionally biased region" description="Polar residues" evidence="9">
    <location>
        <begin position="552"/>
        <end position="569"/>
    </location>
</feature>
<dbReference type="GO" id="GO:0035267">
    <property type="term" value="C:NuA4 histone acetyltransferase complex"/>
    <property type="evidence" value="ECO:0007669"/>
    <property type="project" value="InterPro"/>
</dbReference>
<comment type="caution">
    <text evidence="11">The sequence shown here is derived from an EMBL/GenBank/DDBJ whole genome shotgun (WGS) entry which is preliminary data.</text>
</comment>
<keyword evidence="5" id="KW-0805">Transcription regulation</keyword>
<evidence type="ECO:0000256" key="3">
    <source>
        <dbReference type="ARBA" id="ARBA00019132"/>
    </source>
</evidence>
<dbReference type="eggNOG" id="KOG2656">
    <property type="taxonomic scope" value="Eukaryota"/>
</dbReference>
<gene>
    <name evidence="11" type="ORF">JL09_g1260</name>
</gene>
<keyword evidence="4" id="KW-0156">Chromatin regulator</keyword>
<dbReference type="InterPro" id="IPR027109">
    <property type="entry name" value="Swc4/Dmap1"/>
</dbReference>
<feature type="region of interest" description="Disordered" evidence="9">
    <location>
        <begin position="537"/>
        <end position="571"/>
    </location>
</feature>
<evidence type="ECO:0000256" key="2">
    <source>
        <dbReference type="ARBA" id="ARBA00006918"/>
    </source>
</evidence>
<comment type="similarity">
    <text evidence="2">Belongs to the SWC4 family.</text>
</comment>
<evidence type="ECO:0000256" key="8">
    <source>
        <dbReference type="ARBA" id="ARBA00025264"/>
    </source>
</evidence>
<feature type="region of interest" description="Disordered" evidence="9">
    <location>
        <begin position="1"/>
        <end position="49"/>
    </location>
</feature>
<feature type="region of interest" description="Disordered" evidence="9">
    <location>
        <begin position="190"/>
        <end position="327"/>
    </location>
</feature>
<dbReference type="GO" id="GO:0006338">
    <property type="term" value="P:chromatin remodeling"/>
    <property type="evidence" value="ECO:0007669"/>
    <property type="project" value="InterPro"/>
</dbReference>
<feature type="compositionally biased region" description="Basic and acidic residues" evidence="9">
    <location>
        <begin position="293"/>
        <end position="306"/>
    </location>
</feature>
<evidence type="ECO:0000259" key="10">
    <source>
        <dbReference type="SMART" id="SM00717"/>
    </source>
</evidence>
<dbReference type="Gene3D" id="1.10.10.60">
    <property type="entry name" value="Homeodomain-like"/>
    <property type="match status" value="1"/>
</dbReference>
<reference evidence="12" key="1">
    <citation type="journal article" date="2014" name="Microb. Cell Fact.">
        <title>Exploiting Issatchenkia orientalis SD108 for succinic acid production.</title>
        <authorList>
            <person name="Xiao H."/>
            <person name="Shao Z."/>
            <person name="Jiang Y."/>
            <person name="Dole S."/>
            <person name="Zhao H."/>
        </authorList>
    </citation>
    <scope>NUCLEOTIDE SEQUENCE [LARGE SCALE GENOMIC DNA]</scope>
    <source>
        <strain evidence="12">SD108</strain>
    </source>
</reference>
<dbReference type="Proteomes" id="UP000029867">
    <property type="component" value="Unassembled WGS sequence"/>
</dbReference>
<name>A0A099P3C1_PICKU</name>
<dbReference type="VEuPathDB" id="FungiDB:C5L36_0E02770"/>
<protein>
    <recommendedName>
        <fullName evidence="3">SWR1-complex protein 4</fullName>
    </recommendedName>
</protein>
<keyword evidence="7" id="KW-0539">Nucleus</keyword>
<evidence type="ECO:0000256" key="1">
    <source>
        <dbReference type="ARBA" id="ARBA00004123"/>
    </source>
</evidence>
<dbReference type="EMBL" id="JQFK01000008">
    <property type="protein sequence ID" value="KGK39513.1"/>
    <property type="molecule type" value="Genomic_DNA"/>
</dbReference>
<evidence type="ECO:0000313" key="12">
    <source>
        <dbReference type="Proteomes" id="UP000029867"/>
    </source>
</evidence>
<dbReference type="GO" id="GO:0000812">
    <property type="term" value="C:Swr1 complex"/>
    <property type="evidence" value="ECO:0007669"/>
    <property type="project" value="TreeGrafter"/>
</dbReference>